<dbReference type="EMBL" id="JBBUTG010000012">
    <property type="protein sequence ID" value="MEK8032818.1"/>
    <property type="molecule type" value="Genomic_DNA"/>
</dbReference>
<protein>
    <recommendedName>
        <fullName evidence="1">UPF0434 protein AACH06_18510</fullName>
    </recommendedName>
</protein>
<sequence>MDHRLTEMLVCPVCKGPLQLHRDEASRPTELICPADRLAFPVRDGIPVMLENEARHLAAEEE</sequence>
<gene>
    <name evidence="2" type="ORF">AACH06_18510</name>
</gene>
<dbReference type="SUPFAM" id="SSF158997">
    <property type="entry name" value="Trm112p-like"/>
    <property type="match status" value="1"/>
</dbReference>
<comment type="similarity">
    <text evidence="1">Belongs to the UPF0434 family.</text>
</comment>
<evidence type="ECO:0000313" key="2">
    <source>
        <dbReference type="EMBL" id="MEK8032818.1"/>
    </source>
</evidence>
<keyword evidence="3" id="KW-1185">Reference proteome</keyword>
<organism evidence="2 3">
    <name type="scientific">Ideonella lacteola</name>
    <dbReference type="NCBI Taxonomy" id="2984193"/>
    <lineage>
        <taxon>Bacteria</taxon>
        <taxon>Pseudomonadati</taxon>
        <taxon>Pseudomonadota</taxon>
        <taxon>Betaproteobacteria</taxon>
        <taxon>Burkholderiales</taxon>
        <taxon>Sphaerotilaceae</taxon>
        <taxon>Ideonella</taxon>
    </lineage>
</organism>
<name>A0ABU9BWH9_9BURK</name>
<reference evidence="2 3" key="1">
    <citation type="submission" date="2024-04" db="EMBL/GenBank/DDBJ databases">
        <title>Novel species of the genus Ideonella isolated from streams.</title>
        <authorList>
            <person name="Lu H."/>
        </authorList>
    </citation>
    <scope>NUCLEOTIDE SEQUENCE [LARGE SCALE GENOMIC DNA]</scope>
    <source>
        <strain evidence="2 3">DXS29W</strain>
    </source>
</reference>
<dbReference type="RefSeq" id="WP_341427236.1">
    <property type="nucleotide sequence ID" value="NZ_JBBUTG010000012.1"/>
</dbReference>
<dbReference type="PANTHER" id="PTHR33505:SF4">
    <property type="entry name" value="PROTEIN PREY, MITOCHONDRIAL"/>
    <property type="match status" value="1"/>
</dbReference>
<comment type="caution">
    <text evidence="2">The sequence shown here is derived from an EMBL/GenBank/DDBJ whole genome shotgun (WGS) entry which is preliminary data.</text>
</comment>
<dbReference type="HAMAP" id="MF_01187">
    <property type="entry name" value="UPF0434"/>
    <property type="match status" value="1"/>
</dbReference>
<dbReference type="Pfam" id="PF03966">
    <property type="entry name" value="Trm112p"/>
    <property type="match status" value="1"/>
</dbReference>
<dbReference type="Proteomes" id="UP001371218">
    <property type="component" value="Unassembled WGS sequence"/>
</dbReference>
<evidence type="ECO:0000256" key="1">
    <source>
        <dbReference type="HAMAP-Rule" id="MF_01187"/>
    </source>
</evidence>
<evidence type="ECO:0000313" key="3">
    <source>
        <dbReference type="Proteomes" id="UP001371218"/>
    </source>
</evidence>
<accession>A0ABU9BWH9</accession>
<dbReference type="InterPro" id="IPR005651">
    <property type="entry name" value="Trm112-like"/>
</dbReference>
<proteinExistence type="inferred from homology"/>
<dbReference type="Gene3D" id="2.20.25.10">
    <property type="match status" value="1"/>
</dbReference>
<dbReference type="PANTHER" id="PTHR33505">
    <property type="entry name" value="ZGC:162634"/>
    <property type="match status" value="1"/>
</dbReference>